<evidence type="ECO:0000313" key="2">
    <source>
        <dbReference type="EMBL" id="MCY0148334.1"/>
    </source>
</evidence>
<protein>
    <recommendedName>
        <fullName evidence="4">Polysaccharide chain length determinant N-terminal domain-containing protein</fullName>
    </recommendedName>
</protein>
<keyword evidence="1" id="KW-1133">Transmembrane helix</keyword>
<keyword evidence="1" id="KW-0812">Transmembrane</keyword>
<keyword evidence="1" id="KW-0472">Membrane</keyword>
<feature type="transmembrane region" description="Helical" evidence="1">
    <location>
        <begin position="27"/>
        <end position="48"/>
    </location>
</feature>
<dbReference type="RefSeq" id="WP_267653905.1">
    <property type="nucleotide sequence ID" value="NZ_JAOVZR010000001.1"/>
</dbReference>
<evidence type="ECO:0008006" key="4">
    <source>
        <dbReference type="Google" id="ProtNLM"/>
    </source>
</evidence>
<evidence type="ECO:0000256" key="1">
    <source>
        <dbReference type="SAM" id="Phobius"/>
    </source>
</evidence>
<gene>
    <name evidence="2" type="ORF">OEG84_11580</name>
</gene>
<reference evidence="2" key="1">
    <citation type="submission" date="2022-10" db="EMBL/GenBank/DDBJ databases">
        <title>Hoeflea sp. G2-23, isolated from marine algae.</title>
        <authorList>
            <person name="Kristyanto S."/>
            <person name="Kim J.M."/>
            <person name="Jeon C.O."/>
        </authorList>
    </citation>
    <scope>NUCLEOTIDE SEQUENCE</scope>
    <source>
        <strain evidence="2">G2-23</strain>
    </source>
</reference>
<name>A0ABT3Z9D2_9HYPH</name>
<accession>A0ABT3Z9D2</accession>
<dbReference type="Proteomes" id="UP001073227">
    <property type="component" value="Unassembled WGS sequence"/>
</dbReference>
<evidence type="ECO:0000313" key="3">
    <source>
        <dbReference type="Proteomes" id="UP001073227"/>
    </source>
</evidence>
<keyword evidence="3" id="KW-1185">Reference proteome</keyword>
<proteinExistence type="predicted"/>
<organism evidence="2 3">
    <name type="scientific">Hoeflea algicola</name>
    <dbReference type="NCBI Taxonomy" id="2983763"/>
    <lineage>
        <taxon>Bacteria</taxon>
        <taxon>Pseudomonadati</taxon>
        <taxon>Pseudomonadota</taxon>
        <taxon>Alphaproteobacteria</taxon>
        <taxon>Hyphomicrobiales</taxon>
        <taxon>Rhizobiaceae</taxon>
        <taxon>Hoeflea</taxon>
    </lineage>
</organism>
<comment type="caution">
    <text evidence="2">The sequence shown here is derived from an EMBL/GenBank/DDBJ whole genome shotgun (WGS) entry which is preliminary data.</text>
</comment>
<dbReference type="EMBL" id="JAOVZR010000001">
    <property type="protein sequence ID" value="MCY0148334.1"/>
    <property type="molecule type" value="Genomic_DNA"/>
</dbReference>
<sequence>MKTTLNPPLDSDKLIFDAVKMRWQEKVLIWSLVIIALGALAAATICTLQEGAHEYRLSERV</sequence>